<dbReference type="InterPro" id="IPR036896">
    <property type="entry name" value="Avidin-like_sf"/>
</dbReference>
<evidence type="ECO:0000256" key="1">
    <source>
        <dbReference type="ARBA" id="ARBA00004613"/>
    </source>
</evidence>
<evidence type="ECO:0000313" key="5">
    <source>
        <dbReference type="Proteomes" id="UP000199245"/>
    </source>
</evidence>
<protein>
    <submittedName>
        <fullName evidence="4">Avidin family protein</fullName>
    </submittedName>
</protein>
<name>A0A1G7KRR7_9BRAD</name>
<dbReference type="Gene3D" id="2.40.128.30">
    <property type="entry name" value="Avidin-like"/>
    <property type="match status" value="1"/>
</dbReference>
<dbReference type="Proteomes" id="UP000199245">
    <property type="component" value="Unassembled WGS sequence"/>
</dbReference>
<dbReference type="GO" id="GO:0005576">
    <property type="term" value="C:extracellular region"/>
    <property type="evidence" value="ECO:0007669"/>
    <property type="project" value="UniProtKB-SubCell"/>
</dbReference>
<sequence>MTSVHAQMIGPLGSYMEWTMSLETWKMMRSIALACLCFGVVVATPVKAQPIWTWANQYGSTVSVNSFDQNTGAISGTYTNNASNSCDEGVPQAATGWLAQTSQASDQFYGELCRMWLDDRLDRAAQFCVGFSGTLAALTRRAGSMEWHQRRRRHLHVQDRRQGKIAIRWRNSDREQCRREAVELEKSPK</sequence>
<gene>
    <name evidence="4" type="ORF">SAMN05216337_105411</name>
</gene>
<dbReference type="Pfam" id="PF01382">
    <property type="entry name" value="Avidin"/>
    <property type="match status" value="1"/>
</dbReference>
<reference evidence="4 5" key="1">
    <citation type="submission" date="2016-10" db="EMBL/GenBank/DDBJ databases">
        <authorList>
            <person name="de Groot N.N."/>
        </authorList>
    </citation>
    <scope>NUCLEOTIDE SEQUENCE [LARGE SCALE GENOMIC DNA]</scope>
    <source>
        <strain evidence="4 5">R5</strain>
    </source>
</reference>
<dbReference type="PROSITE" id="PS51326">
    <property type="entry name" value="AVIDIN_2"/>
    <property type="match status" value="1"/>
</dbReference>
<dbReference type="InterPro" id="IPR005468">
    <property type="entry name" value="Avidin/str"/>
</dbReference>
<dbReference type="EMBL" id="FMZW01000054">
    <property type="protein sequence ID" value="SDF39917.1"/>
    <property type="molecule type" value="Genomic_DNA"/>
</dbReference>
<dbReference type="SUPFAM" id="SSF50876">
    <property type="entry name" value="Avidin/streptavidin"/>
    <property type="match status" value="1"/>
</dbReference>
<proteinExistence type="predicted"/>
<dbReference type="AlphaFoldDB" id="A0A1G7KRR7"/>
<organism evidence="4 5">
    <name type="scientific">Bradyrhizobium brasilense</name>
    <dbReference type="NCBI Taxonomy" id="1419277"/>
    <lineage>
        <taxon>Bacteria</taxon>
        <taxon>Pseudomonadati</taxon>
        <taxon>Pseudomonadota</taxon>
        <taxon>Alphaproteobacteria</taxon>
        <taxon>Hyphomicrobiales</taxon>
        <taxon>Nitrobacteraceae</taxon>
        <taxon>Bradyrhizobium</taxon>
    </lineage>
</organism>
<evidence type="ECO:0000313" key="4">
    <source>
        <dbReference type="EMBL" id="SDF39917.1"/>
    </source>
</evidence>
<keyword evidence="3" id="KW-0732">Signal</keyword>
<keyword evidence="2" id="KW-0964">Secreted</keyword>
<comment type="subcellular location">
    <subcellularLocation>
        <location evidence="1">Secreted</location>
    </subcellularLocation>
</comment>
<evidence type="ECO:0000256" key="3">
    <source>
        <dbReference type="ARBA" id="ARBA00022729"/>
    </source>
</evidence>
<dbReference type="GO" id="GO:0009374">
    <property type="term" value="F:biotin binding"/>
    <property type="evidence" value="ECO:0007669"/>
    <property type="project" value="InterPro"/>
</dbReference>
<accession>A0A1G7KRR7</accession>
<evidence type="ECO:0000256" key="2">
    <source>
        <dbReference type="ARBA" id="ARBA00022525"/>
    </source>
</evidence>